<dbReference type="PANTHER" id="PTHR33127:SF5">
    <property type="entry name" value="TRANSMEMBRANE PROTEIN"/>
    <property type="match status" value="1"/>
</dbReference>
<dbReference type="PANTHER" id="PTHR33127">
    <property type="entry name" value="TRANSMEMBRANE PROTEIN"/>
    <property type="match status" value="1"/>
</dbReference>
<keyword evidence="5" id="KW-1185">Reference proteome</keyword>
<evidence type="ECO:0000313" key="4">
    <source>
        <dbReference type="EMBL" id="KAE8669367.1"/>
    </source>
</evidence>
<dbReference type="InterPro" id="IPR001810">
    <property type="entry name" value="F-box_dom"/>
</dbReference>
<comment type="caution">
    <text evidence="4">The sequence shown here is derived from an EMBL/GenBank/DDBJ whole genome shotgun (WGS) entry which is preliminary data.</text>
</comment>
<dbReference type="Proteomes" id="UP000436088">
    <property type="component" value="Unassembled WGS sequence"/>
</dbReference>
<evidence type="ECO:0000256" key="1">
    <source>
        <dbReference type="SAM" id="MobiDB-lite"/>
    </source>
</evidence>
<feature type="domain" description="KIB1-4 beta-propeller" evidence="3">
    <location>
        <begin position="324"/>
        <end position="528"/>
    </location>
</feature>
<organism evidence="4 5">
    <name type="scientific">Hibiscus syriacus</name>
    <name type="common">Rose of Sharon</name>
    <dbReference type="NCBI Taxonomy" id="106335"/>
    <lineage>
        <taxon>Eukaryota</taxon>
        <taxon>Viridiplantae</taxon>
        <taxon>Streptophyta</taxon>
        <taxon>Embryophyta</taxon>
        <taxon>Tracheophyta</taxon>
        <taxon>Spermatophyta</taxon>
        <taxon>Magnoliopsida</taxon>
        <taxon>eudicotyledons</taxon>
        <taxon>Gunneridae</taxon>
        <taxon>Pentapetalae</taxon>
        <taxon>rosids</taxon>
        <taxon>malvids</taxon>
        <taxon>Malvales</taxon>
        <taxon>Malvaceae</taxon>
        <taxon>Malvoideae</taxon>
        <taxon>Hibiscus</taxon>
    </lineage>
</organism>
<feature type="compositionally biased region" description="Basic residues" evidence="1">
    <location>
        <begin position="213"/>
        <end position="227"/>
    </location>
</feature>
<dbReference type="AlphaFoldDB" id="A0A6A2YAW9"/>
<dbReference type="SUPFAM" id="SSF81383">
    <property type="entry name" value="F-box domain"/>
    <property type="match status" value="1"/>
</dbReference>
<evidence type="ECO:0000259" key="2">
    <source>
        <dbReference type="Pfam" id="PF00646"/>
    </source>
</evidence>
<reference evidence="4" key="1">
    <citation type="submission" date="2019-09" db="EMBL/GenBank/DDBJ databases">
        <title>Draft genome information of white flower Hibiscus syriacus.</title>
        <authorList>
            <person name="Kim Y.-M."/>
        </authorList>
    </citation>
    <scope>NUCLEOTIDE SEQUENCE [LARGE SCALE GENOMIC DNA]</scope>
    <source>
        <strain evidence="4">YM2019G1</strain>
    </source>
</reference>
<dbReference type="InterPro" id="IPR036047">
    <property type="entry name" value="F-box-like_dom_sf"/>
</dbReference>
<evidence type="ECO:0000259" key="3">
    <source>
        <dbReference type="Pfam" id="PF03478"/>
    </source>
</evidence>
<gene>
    <name evidence="4" type="ORF">F3Y22_tig00112249pilonHSYRG00367</name>
</gene>
<sequence length="583" mass="65833">MTTTGTRYCKGRMISKRRRLGNPGPNWSDLPLDILERECRLLDPLSRDYLVEQGRRGIECGVFVNARPCASSYGWVLFKVSDFSTEEEKESLFLYSPLTSGVIKLPHLGEHPTIQAVTFALNATSPKCKRLGSFEEMSKETLDYFTNLIGKADDKVKECNVNLIRNLLHCSIPDGAGDFLTRPVTAEEINEAIYSCRTGEMTTTTTTTGTRNSKGRRISKRRRRGKHGPNWSDLPLDILERIIGRLRWADRIRLRAVCKAWSVPNTHIPAIDGELPWAMKFCWRIAASSLVRGECRLLDPFSREYLVEEERRIECGVFLDAIPCASSYGWVLFKVFDFIEEKESLFLYSPFTTEVIKLPHLGEPPTFLVATFALNATSPKCTIFLLWSKYGKIYIKLCSAGDCSWKTFEFDGFDWPNPAVDAAYANGVFYCVFRGGQLGAFDVEHTEWTILVDHRLPVNSLAGAKLIVSDADLLLLSDSTSLELLKLDFSKMAWVNENDLNNRVLFVGCTCFSVPAVGETSQLANTIFASGTWLHPKVRFCGSTSPSWSELHRKYVEAAEYNRTWIELPLGGIWRADDLIRAV</sequence>
<name>A0A6A2YAW9_HIBSY</name>
<dbReference type="CDD" id="cd09917">
    <property type="entry name" value="F-box_SF"/>
    <property type="match status" value="1"/>
</dbReference>
<dbReference type="Pfam" id="PF03478">
    <property type="entry name" value="Beta-prop_KIB1-4"/>
    <property type="match status" value="1"/>
</dbReference>
<feature type="compositionally biased region" description="Low complexity" evidence="1">
    <location>
        <begin position="202"/>
        <end position="212"/>
    </location>
</feature>
<dbReference type="InterPro" id="IPR005174">
    <property type="entry name" value="KIB1-4_b-propeller"/>
</dbReference>
<dbReference type="Pfam" id="PF00646">
    <property type="entry name" value="F-box"/>
    <property type="match status" value="1"/>
</dbReference>
<dbReference type="EMBL" id="VEPZ02001530">
    <property type="protein sequence ID" value="KAE8669367.1"/>
    <property type="molecule type" value="Genomic_DNA"/>
</dbReference>
<feature type="domain" description="F-box" evidence="2">
    <location>
        <begin position="231"/>
        <end position="261"/>
    </location>
</feature>
<feature type="region of interest" description="Disordered" evidence="1">
    <location>
        <begin position="202"/>
        <end position="227"/>
    </location>
</feature>
<accession>A0A6A2YAW9</accession>
<dbReference type="Gene3D" id="1.20.1280.50">
    <property type="match status" value="1"/>
</dbReference>
<evidence type="ECO:0000313" key="5">
    <source>
        <dbReference type="Proteomes" id="UP000436088"/>
    </source>
</evidence>
<proteinExistence type="predicted"/>
<protein>
    <submittedName>
        <fullName evidence="4">Uncharacterized protein</fullName>
    </submittedName>
</protein>